<dbReference type="RefSeq" id="WP_015754344.1">
    <property type="nucleotide sequence ID" value="NC_013222.1"/>
</dbReference>
<dbReference type="Proteomes" id="UP000009049">
    <property type="component" value="Chromosome"/>
</dbReference>
<name>A4CMY1_ROBBH</name>
<dbReference type="HOGENOM" id="CLU_144710_4_0_10"/>
<dbReference type="EMBL" id="CP001712">
    <property type="protein sequence ID" value="EAR15023.1"/>
    <property type="molecule type" value="Genomic_DNA"/>
</dbReference>
<dbReference type="Gene3D" id="1.10.1660.10">
    <property type="match status" value="1"/>
</dbReference>
<organism evidence="1 2">
    <name type="scientific">Robiginitalea biformata (strain ATCC BAA-864 / DSM 15991 / KCTC 12146 / HTCC2501)</name>
    <dbReference type="NCBI Taxonomy" id="313596"/>
    <lineage>
        <taxon>Bacteria</taxon>
        <taxon>Pseudomonadati</taxon>
        <taxon>Bacteroidota</taxon>
        <taxon>Flavobacteriia</taxon>
        <taxon>Flavobacteriales</taxon>
        <taxon>Flavobacteriaceae</taxon>
        <taxon>Robiginitalea</taxon>
    </lineage>
</organism>
<evidence type="ECO:0000313" key="2">
    <source>
        <dbReference type="Proteomes" id="UP000009049"/>
    </source>
</evidence>
<dbReference type="AlphaFoldDB" id="A4CMY1"/>
<evidence type="ECO:0008006" key="3">
    <source>
        <dbReference type="Google" id="ProtNLM"/>
    </source>
</evidence>
<sequence>MTQESYILLRDFCQGHCLDEKFIYELQEVELVRIEKVGEAPAIPPDELQVLERMVRLHRDLDIGPQGLRAVQQLLDRMEHLQQEILELRRKVRRYE</sequence>
<proteinExistence type="predicted"/>
<evidence type="ECO:0000313" key="1">
    <source>
        <dbReference type="EMBL" id="EAR15023.1"/>
    </source>
</evidence>
<gene>
    <name evidence="1" type="ordered locus">RB2501_11872</name>
</gene>
<protein>
    <recommendedName>
        <fullName evidence="3">MerR family transcriptional regulator</fullName>
    </recommendedName>
</protein>
<dbReference type="KEGG" id="rbi:RB2501_11872"/>
<accession>A4CMY1</accession>
<dbReference type="STRING" id="313596.RB2501_11872"/>
<dbReference type="Pfam" id="PF13591">
    <property type="entry name" value="MerR_2"/>
    <property type="match status" value="1"/>
</dbReference>
<keyword evidence="2" id="KW-1185">Reference proteome</keyword>
<reference evidence="1 2" key="1">
    <citation type="journal article" date="2009" name="J. Bacteriol.">
        <title>Complete genome sequence of Robiginitalea biformata HTCC2501.</title>
        <authorList>
            <person name="Oh H.M."/>
            <person name="Giovannoni S.J."/>
            <person name="Lee K."/>
            <person name="Ferriera S."/>
            <person name="Johnson J."/>
            <person name="Cho J.C."/>
        </authorList>
    </citation>
    <scope>NUCLEOTIDE SEQUENCE [LARGE SCALE GENOMIC DNA]</scope>
    <source>
        <strain evidence="2">ATCC BAA-864 / HTCC2501 / KCTC 12146</strain>
    </source>
</reference>
<dbReference type="OrthoDB" id="1494789at2"/>